<proteinExistence type="predicted"/>
<comment type="caution">
    <text evidence="1">The sequence shown here is derived from an EMBL/GenBank/DDBJ whole genome shotgun (WGS) entry which is preliminary data.</text>
</comment>
<reference evidence="1" key="2">
    <citation type="journal article" date="2022" name="New Phytol.">
        <title>Evolutionary transition to the ectomycorrhizal habit in the genomes of a hyperdiverse lineage of mushroom-forming fungi.</title>
        <authorList>
            <person name="Looney B."/>
            <person name="Miyauchi S."/>
            <person name="Morin E."/>
            <person name="Drula E."/>
            <person name="Courty P.E."/>
            <person name="Kohler A."/>
            <person name="Kuo A."/>
            <person name="LaButti K."/>
            <person name="Pangilinan J."/>
            <person name="Lipzen A."/>
            <person name="Riley R."/>
            <person name="Andreopoulos W."/>
            <person name="He G."/>
            <person name="Johnson J."/>
            <person name="Nolan M."/>
            <person name="Tritt A."/>
            <person name="Barry K.W."/>
            <person name="Grigoriev I.V."/>
            <person name="Nagy L.G."/>
            <person name="Hibbett D."/>
            <person name="Henrissat B."/>
            <person name="Matheny P.B."/>
            <person name="Labbe J."/>
            <person name="Martin F.M."/>
        </authorList>
    </citation>
    <scope>NUCLEOTIDE SEQUENCE</scope>
    <source>
        <strain evidence="1">HHB10654</strain>
    </source>
</reference>
<evidence type="ECO:0000313" key="1">
    <source>
        <dbReference type="EMBL" id="KAI0061559.1"/>
    </source>
</evidence>
<dbReference type="EMBL" id="MU277212">
    <property type="protein sequence ID" value="KAI0061559.1"/>
    <property type="molecule type" value="Genomic_DNA"/>
</dbReference>
<gene>
    <name evidence="1" type="ORF">BV25DRAFT_1916906</name>
</gene>
<evidence type="ECO:0000313" key="2">
    <source>
        <dbReference type="Proteomes" id="UP000814140"/>
    </source>
</evidence>
<name>A0ACB8SYT0_9AGAM</name>
<accession>A0ACB8SYT0</accession>
<sequence>MSSPLTPTLPPLSQTTMPSPAHPAAAHAHSLATDPAVLPPPAHAGHAPQCPTRHQPAPAAASRSGPAPRDLRHCGDRPANQHSLSPPLSLPVATHHLPSPAICPNARAAWAAIRTPVERAPPFTHTRTPPCPPFCSRAAQTAPTPSQDKRFCRRAWLLYAYPTICAPSPLTHTTALDSPLYRIVDSAVCTTNPEQGRSGATAQLVCGCPTAPTPSRPARHGPRTVRGPVGHWRIAAARPNTYTTQTTHPRLSPHTRPPAHSRPCTRPARLPPNRPSFRCGSPCPYARAALGRAAIDDHVTAPFAQCGTPERVRPRAARPADRPKSPPPKNYHATASPTTFRWPKAASH</sequence>
<dbReference type="Proteomes" id="UP000814140">
    <property type="component" value="Unassembled WGS sequence"/>
</dbReference>
<reference evidence="1" key="1">
    <citation type="submission" date="2021-03" db="EMBL/GenBank/DDBJ databases">
        <authorList>
            <consortium name="DOE Joint Genome Institute"/>
            <person name="Ahrendt S."/>
            <person name="Looney B.P."/>
            <person name="Miyauchi S."/>
            <person name="Morin E."/>
            <person name="Drula E."/>
            <person name="Courty P.E."/>
            <person name="Chicoki N."/>
            <person name="Fauchery L."/>
            <person name="Kohler A."/>
            <person name="Kuo A."/>
            <person name="Labutti K."/>
            <person name="Pangilinan J."/>
            <person name="Lipzen A."/>
            <person name="Riley R."/>
            <person name="Andreopoulos W."/>
            <person name="He G."/>
            <person name="Johnson J."/>
            <person name="Barry K.W."/>
            <person name="Grigoriev I.V."/>
            <person name="Nagy L."/>
            <person name="Hibbett D."/>
            <person name="Henrissat B."/>
            <person name="Matheny P.B."/>
            <person name="Labbe J."/>
            <person name="Martin F."/>
        </authorList>
    </citation>
    <scope>NUCLEOTIDE SEQUENCE</scope>
    <source>
        <strain evidence="1">HHB10654</strain>
    </source>
</reference>
<keyword evidence="2" id="KW-1185">Reference proteome</keyword>
<organism evidence="1 2">
    <name type="scientific">Artomyces pyxidatus</name>
    <dbReference type="NCBI Taxonomy" id="48021"/>
    <lineage>
        <taxon>Eukaryota</taxon>
        <taxon>Fungi</taxon>
        <taxon>Dikarya</taxon>
        <taxon>Basidiomycota</taxon>
        <taxon>Agaricomycotina</taxon>
        <taxon>Agaricomycetes</taxon>
        <taxon>Russulales</taxon>
        <taxon>Auriscalpiaceae</taxon>
        <taxon>Artomyces</taxon>
    </lineage>
</organism>
<protein>
    <submittedName>
        <fullName evidence="1">Uncharacterized protein</fullName>
    </submittedName>
</protein>